<reference evidence="1 2" key="1">
    <citation type="submission" date="2019-02" db="EMBL/GenBank/DDBJ databases">
        <title>Deep-cultivation of Planctomycetes and their phenomic and genomic characterization uncovers novel biology.</title>
        <authorList>
            <person name="Wiegand S."/>
            <person name="Jogler M."/>
            <person name="Boedeker C."/>
            <person name="Pinto D."/>
            <person name="Vollmers J."/>
            <person name="Rivas-Marin E."/>
            <person name="Kohn T."/>
            <person name="Peeters S.H."/>
            <person name="Heuer A."/>
            <person name="Rast P."/>
            <person name="Oberbeckmann S."/>
            <person name="Bunk B."/>
            <person name="Jeske O."/>
            <person name="Meyerdierks A."/>
            <person name="Storesund J.E."/>
            <person name="Kallscheuer N."/>
            <person name="Luecker S."/>
            <person name="Lage O.M."/>
            <person name="Pohl T."/>
            <person name="Merkel B.J."/>
            <person name="Hornburger P."/>
            <person name="Mueller R.-W."/>
            <person name="Bruemmer F."/>
            <person name="Labrenz M."/>
            <person name="Spormann A.M."/>
            <person name="Op den Camp H."/>
            <person name="Overmann J."/>
            <person name="Amann R."/>
            <person name="Jetten M.S.M."/>
            <person name="Mascher T."/>
            <person name="Medema M.H."/>
            <person name="Devos D.P."/>
            <person name="Kaster A.-K."/>
            <person name="Ovreas L."/>
            <person name="Rohde M."/>
            <person name="Galperin M.Y."/>
            <person name="Jogler C."/>
        </authorList>
    </citation>
    <scope>NUCLEOTIDE SEQUENCE [LARGE SCALE GENOMIC DNA]</scope>
    <source>
        <strain evidence="1 2">Mal52</strain>
    </source>
</reference>
<sequence>MMKRASTPEMLTNIFFHLVKVTEFFSRFSICPLKIFRARNSVCHFNTIFHYSRVAPKDSFGAAQPQERVANHQQLCGTAFANFAAQKETLWATCGGSSLNRC</sequence>
<dbReference type="Proteomes" id="UP000319383">
    <property type="component" value="Chromosome"/>
</dbReference>
<accession>A0A517ZMK0</accession>
<dbReference type="EMBL" id="CP036276">
    <property type="protein sequence ID" value="QDU43712.1"/>
    <property type="molecule type" value="Genomic_DNA"/>
</dbReference>
<evidence type="ECO:0000313" key="2">
    <source>
        <dbReference type="Proteomes" id="UP000319383"/>
    </source>
</evidence>
<proteinExistence type="predicted"/>
<evidence type="ECO:0000313" key="1">
    <source>
        <dbReference type="EMBL" id="QDU43712.1"/>
    </source>
</evidence>
<dbReference type="KEGG" id="sdyn:Mal52_21880"/>
<keyword evidence="2" id="KW-1185">Reference proteome</keyword>
<gene>
    <name evidence="1" type="ORF">Mal52_21880</name>
</gene>
<organism evidence="1 2">
    <name type="scientific">Symmachiella dynata</name>
    <dbReference type="NCBI Taxonomy" id="2527995"/>
    <lineage>
        <taxon>Bacteria</taxon>
        <taxon>Pseudomonadati</taxon>
        <taxon>Planctomycetota</taxon>
        <taxon>Planctomycetia</taxon>
        <taxon>Planctomycetales</taxon>
        <taxon>Planctomycetaceae</taxon>
        <taxon>Symmachiella</taxon>
    </lineage>
</organism>
<dbReference type="AlphaFoldDB" id="A0A517ZMK0"/>
<name>A0A517ZMK0_9PLAN</name>
<protein>
    <submittedName>
        <fullName evidence="1">Uncharacterized protein</fullName>
    </submittedName>
</protein>